<proteinExistence type="predicted"/>
<accession>A0A0N9PAV8</accession>
<dbReference type="Proteomes" id="UP000202536">
    <property type="component" value="Segment"/>
</dbReference>
<dbReference type="RefSeq" id="YP_009211273.1">
    <property type="nucleotide sequence ID" value="NC_028938.1"/>
</dbReference>
<dbReference type="EMBL" id="KP282673">
    <property type="protein sequence ID" value="ALG96751.1"/>
    <property type="molecule type" value="Genomic_DNA"/>
</dbReference>
<evidence type="ECO:0000313" key="2">
    <source>
        <dbReference type="Proteomes" id="UP000202536"/>
    </source>
</evidence>
<organism evidence="1 2">
    <name type="scientific">Acidianus bottle-shaped virus 2 strain ABV2</name>
    <dbReference type="NCBI Taxonomy" id="1732173"/>
    <lineage>
        <taxon>Viruses</taxon>
        <taxon>Viruses incertae sedis</taxon>
        <taxon>Ampullaviridae</taxon>
        <taxon>Bottigliavirus</taxon>
        <taxon>Bottigliavirus puteoliense</taxon>
        <taxon>Bottigliavirus ABV2</taxon>
    </lineage>
</organism>
<keyword evidence="2" id="KW-1185">Reference proteome</keyword>
<dbReference type="KEGG" id="vg:26637841"/>
<sequence>MESIINEIRSEFMKLNRFLNQTNSISLQDLRKELDMLHNLLYNLSDLENDLEKKHEVIYSLMYVDSVNDNLDYAVPKTIISFAREQIGKAIQHFNNYVN</sequence>
<evidence type="ECO:0000313" key="1">
    <source>
        <dbReference type="EMBL" id="ALG96751.1"/>
    </source>
</evidence>
<dbReference type="GeneID" id="26637841"/>
<name>A0A0N9PAV8_9VIRU</name>
<reference evidence="1 2" key="1">
    <citation type="journal article" date="2015" name="Environ. Microbiol.">
        <title>Novel viral genomes identified from six metagenomes reveal wide distribution of archaeal viruses and high viral diversity in terrestrial hot springs.</title>
        <authorList>
            <person name="Gudbergsdottir S.R."/>
            <person name="Menzel P."/>
            <person name="Krogh A."/>
            <person name="Young M."/>
            <person name="Peng X."/>
        </authorList>
    </citation>
    <scope>NUCLEOTIDE SEQUENCE [LARGE SCALE GENOMIC DNA]</scope>
    <source>
        <strain evidence="1 2">ABV2</strain>
    </source>
</reference>
<protein>
    <submittedName>
        <fullName evidence="1">Uncharacterized protein</fullName>
    </submittedName>
</protein>
<dbReference type="OrthoDB" id="40108at10239"/>